<dbReference type="Pfam" id="PF13412">
    <property type="entry name" value="HTH_24"/>
    <property type="match status" value="1"/>
</dbReference>
<sequence length="196" mass="22718">MCYPFHKYFNVKEDIMAIEKTVSEIAEILGVSRQAVNNRVKNLSEEDVDKNEKGVTVVNRSGLIKLEEIYKKTIFEDDPIDEETKQRELLEILVDEKNTEITRLYEQLKAKDKQLASKDEQLRVKDVQIGEKDKQLDQQQQLTLAAMEDSKRLQLELNEAKAEFEEIQTKTEEAIQEQEEQAAAPKGLFARLFGKK</sequence>
<name>A0AB33AP36_9STRE</name>
<dbReference type="EMBL" id="CP003025">
    <property type="protein sequence ID" value="AGS06264.1"/>
    <property type="molecule type" value="Genomic_DNA"/>
</dbReference>
<dbReference type="Pfam" id="PF04394">
    <property type="entry name" value="DUF536"/>
    <property type="match status" value="1"/>
</dbReference>
<dbReference type="InterPro" id="IPR007489">
    <property type="entry name" value="RocS-like_C"/>
</dbReference>
<feature type="coiled-coil region" evidence="1">
    <location>
        <begin position="80"/>
        <end position="114"/>
    </location>
</feature>
<protein>
    <recommendedName>
        <fullName evidence="2">Regulator of chromosome segregation-like C-terminal domain-containing protein</fullName>
    </recommendedName>
</protein>
<evidence type="ECO:0000313" key="4">
    <source>
        <dbReference type="Proteomes" id="UP000015268"/>
    </source>
</evidence>
<dbReference type="InterPro" id="IPR036388">
    <property type="entry name" value="WH-like_DNA-bd_sf"/>
</dbReference>
<accession>A0AB33AP36</accession>
<evidence type="ECO:0000256" key="1">
    <source>
        <dbReference type="SAM" id="Coils"/>
    </source>
</evidence>
<dbReference type="Proteomes" id="UP000015268">
    <property type="component" value="Chromosome"/>
</dbReference>
<evidence type="ECO:0000259" key="2">
    <source>
        <dbReference type="Pfam" id="PF04394"/>
    </source>
</evidence>
<keyword evidence="1" id="KW-0175">Coiled coil</keyword>
<dbReference type="KEGG" id="slu:KE3_1805"/>
<evidence type="ECO:0000313" key="3">
    <source>
        <dbReference type="EMBL" id="AGS06264.1"/>
    </source>
</evidence>
<gene>
    <name evidence="3" type="ORF">KE3_1805</name>
</gene>
<reference evidence="3 4" key="1">
    <citation type="journal article" date="2013" name="BMC Microbiol.">
        <title>Dynamics of fecal microbial communities in children with diarrhea of unknown etiology and genomic analysis of associated Streptococcus lutetiensis.</title>
        <authorList>
            <person name="Jin D."/>
            <person name="Chen C."/>
            <person name="Li L."/>
            <person name="Lu S."/>
            <person name="Li Z."/>
            <person name="Zhou Z."/>
            <person name="Jing H."/>
            <person name="Xu Y."/>
            <person name="Du P."/>
            <person name="Wang H."/>
            <person name="Xiong Y."/>
            <person name="Zheng H."/>
            <person name="Bai X."/>
            <person name="Sun H."/>
            <person name="Wang L."/>
            <person name="Ye C."/>
            <person name="Gottschalk M."/>
            <person name="Xu J."/>
        </authorList>
    </citation>
    <scope>NUCLEOTIDE SEQUENCE [LARGE SCALE GENOMIC DNA]</scope>
    <source>
        <strain evidence="3 4">033</strain>
    </source>
</reference>
<feature type="domain" description="Regulator of chromosome segregation-like C-terminal" evidence="2">
    <location>
        <begin position="119"/>
        <end position="161"/>
    </location>
</feature>
<feature type="coiled-coil region" evidence="1">
    <location>
        <begin position="150"/>
        <end position="181"/>
    </location>
</feature>
<dbReference type="Gene3D" id="1.10.10.10">
    <property type="entry name" value="Winged helix-like DNA-binding domain superfamily/Winged helix DNA-binding domain"/>
    <property type="match status" value="1"/>
</dbReference>
<organism evidence="3 4">
    <name type="scientific">Streptococcus lutetiensis 033</name>
    <dbReference type="NCBI Taxonomy" id="1076934"/>
    <lineage>
        <taxon>Bacteria</taxon>
        <taxon>Bacillati</taxon>
        <taxon>Bacillota</taxon>
        <taxon>Bacilli</taxon>
        <taxon>Lactobacillales</taxon>
        <taxon>Streptococcaceae</taxon>
        <taxon>Streptococcus</taxon>
    </lineage>
</organism>
<keyword evidence="4" id="KW-1185">Reference proteome</keyword>
<dbReference type="AlphaFoldDB" id="A0AB33AP36"/>
<proteinExistence type="predicted"/>